<evidence type="ECO:0000256" key="2">
    <source>
        <dbReference type="ARBA" id="ARBA00004173"/>
    </source>
</evidence>
<proteinExistence type="inferred from homology"/>
<name>A0A9W9RP48_9EURO</name>
<evidence type="ECO:0000259" key="16">
    <source>
        <dbReference type="PROSITE" id="PS50830"/>
    </source>
</evidence>
<dbReference type="FunFam" id="2.40.50.90:FF:000029">
    <property type="entry name" value="Probable endonuclease lcl3"/>
    <property type="match status" value="1"/>
</dbReference>
<feature type="compositionally biased region" description="Basic and acidic residues" evidence="15">
    <location>
        <begin position="72"/>
        <end position="82"/>
    </location>
</feature>
<dbReference type="OrthoDB" id="430293at2759"/>
<dbReference type="RefSeq" id="XP_056551425.1">
    <property type="nucleotide sequence ID" value="XM_056702425.1"/>
</dbReference>
<feature type="compositionally biased region" description="Polar residues" evidence="15">
    <location>
        <begin position="83"/>
        <end position="95"/>
    </location>
</feature>
<keyword evidence="13" id="KW-0496">Mitochondrion</keyword>
<dbReference type="AlphaFoldDB" id="A0A9W9RP48"/>
<evidence type="ECO:0000313" key="18">
    <source>
        <dbReference type="Proteomes" id="UP001147782"/>
    </source>
</evidence>
<dbReference type="GO" id="GO:0046872">
    <property type="term" value="F:metal ion binding"/>
    <property type="evidence" value="ECO:0007669"/>
    <property type="project" value="UniProtKB-KW"/>
</dbReference>
<evidence type="ECO:0000256" key="15">
    <source>
        <dbReference type="SAM" id="MobiDB-lite"/>
    </source>
</evidence>
<keyword evidence="10" id="KW-0378">Hydrolase</keyword>
<keyword evidence="9 17" id="KW-0255">Endonuclease</keyword>
<keyword evidence="12" id="KW-1133">Transmembrane helix</keyword>
<evidence type="ECO:0000256" key="3">
    <source>
        <dbReference type="ARBA" id="ARBA00005435"/>
    </source>
</evidence>
<evidence type="ECO:0000256" key="11">
    <source>
        <dbReference type="ARBA" id="ARBA00022837"/>
    </source>
</evidence>
<protein>
    <recommendedName>
        <fullName evidence="4">Probable endonuclease LCL3</fullName>
    </recommendedName>
    <alternativeName>
        <fullName evidence="5">Probable endonuclease lcl3</fullName>
    </alternativeName>
</protein>
<dbReference type="GO" id="GO:0016787">
    <property type="term" value="F:hydrolase activity"/>
    <property type="evidence" value="ECO:0007669"/>
    <property type="project" value="UniProtKB-KW"/>
</dbReference>
<dbReference type="Proteomes" id="UP001147782">
    <property type="component" value="Unassembled WGS sequence"/>
</dbReference>
<dbReference type="SUPFAM" id="SSF50199">
    <property type="entry name" value="Staphylococcal nuclease"/>
    <property type="match status" value="1"/>
</dbReference>
<gene>
    <name evidence="17" type="ORF">N7496_009511</name>
</gene>
<dbReference type="GO" id="GO:0016020">
    <property type="term" value="C:membrane"/>
    <property type="evidence" value="ECO:0007669"/>
    <property type="project" value="UniProtKB-SubCell"/>
</dbReference>
<evidence type="ECO:0000256" key="7">
    <source>
        <dbReference type="ARBA" id="ARBA00022722"/>
    </source>
</evidence>
<evidence type="ECO:0000256" key="8">
    <source>
        <dbReference type="ARBA" id="ARBA00022723"/>
    </source>
</evidence>
<dbReference type="SMART" id="SM00318">
    <property type="entry name" value="SNc"/>
    <property type="match status" value="1"/>
</dbReference>
<comment type="subcellular location">
    <subcellularLocation>
        <location evidence="1">Membrane</location>
        <topology evidence="1">Single-pass membrane protein</topology>
    </subcellularLocation>
    <subcellularLocation>
        <location evidence="2">Mitochondrion</location>
    </subcellularLocation>
</comment>
<sequence>MNTEDWQSLRLKYGGSSIQLRICGNDRRRRLRASAATNHLTYLDNSHLLYFASCHTAGLWVVMRWPPWRTESSNDDKQHSERTSNSSSYPTPATNNSDSNLDWTAFTESRTLISTVLLTSGILLAVRFHRSYLRRIPDAPSISPSFLRRRTIFGKVTSVGDGDNFRIFHTPGGRLAGWGWLPWKKIPTTKKELKDNTIHIRLAGIDAPELAHFGRPEQPFAREAHQWLTSYLQNRRVRASVYRQDQYSRVVASVSVRRAFDFPPFRRRDVSYEMLKRGLATIYEAKVGAEFGGDRLEQKYRRAEWWAKARSKGLWKDYGRIGSNWESPREYKNRMGMGEPSDNGGKSKS</sequence>
<evidence type="ECO:0000256" key="13">
    <source>
        <dbReference type="ARBA" id="ARBA00023128"/>
    </source>
</evidence>
<dbReference type="Gene3D" id="2.40.50.90">
    <property type="match status" value="1"/>
</dbReference>
<keyword evidence="7" id="KW-0540">Nuclease</keyword>
<evidence type="ECO:0000256" key="14">
    <source>
        <dbReference type="ARBA" id="ARBA00023136"/>
    </source>
</evidence>
<keyword evidence="6" id="KW-0812">Transmembrane</keyword>
<keyword evidence="11" id="KW-0106">Calcium</keyword>
<evidence type="ECO:0000256" key="12">
    <source>
        <dbReference type="ARBA" id="ARBA00022989"/>
    </source>
</evidence>
<dbReference type="PANTHER" id="PTHR12302">
    <property type="entry name" value="EBNA2 BINDING PROTEIN P100"/>
    <property type="match status" value="1"/>
</dbReference>
<accession>A0A9W9RP48</accession>
<feature type="region of interest" description="Disordered" evidence="15">
    <location>
        <begin position="324"/>
        <end position="349"/>
    </location>
</feature>
<evidence type="ECO:0000256" key="5">
    <source>
        <dbReference type="ARBA" id="ARBA00014651"/>
    </source>
</evidence>
<dbReference type="GeneID" id="81441604"/>
<dbReference type="GO" id="GO:0005739">
    <property type="term" value="C:mitochondrion"/>
    <property type="evidence" value="ECO:0007669"/>
    <property type="project" value="UniProtKB-SubCell"/>
</dbReference>
<comment type="similarity">
    <text evidence="3">Belongs to the LCL3 family.</text>
</comment>
<feature type="domain" description="TNase-like" evidence="16">
    <location>
        <begin position="150"/>
        <end position="317"/>
    </location>
</feature>
<dbReference type="PROSITE" id="PS50830">
    <property type="entry name" value="TNASE_3"/>
    <property type="match status" value="1"/>
</dbReference>
<evidence type="ECO:0000313" key="17">
    <source>
        <dbReference type="EMBL" id="KAJ5363798.1"/>
    </source>
</evidence>
<feature type="region of interest" description="Disordered" evidence="15">
    <location>
        <begin position="71"/>
        <end position="95"/>
    </location>
</feature>
<keyword evidence="18" id="KW-1185">Reference proteome</keyword>
<evidence type="ECO:0000256" key="6">
    <source>
        <dbReference type="ARBA" id="ARBA00022692"/>
    </source>
</evidence>
<keyword evidence="14" id="KW-0472">Membrane</keyword>
<dbReference type="GO" id="GO:0004519">
    <property type="term" value="F:endonuclease activity"/>
    <property type="evidence" value="ECO:0007669"/>
    <property type="project" value="UniProtKB-KW"/>
</dbReference>
<evidence type="ECO:0000256" key="4">
    <source>
        <dbReference type="ARBA" id="ARBA00013404"/>
    </source>
</evidence>
<dbReference type="InterPro" id="IPR035437">
    <property type="entry name" value="SNase_OB-fold_sf"/>
</dbReference>
<dbReference type="PANTHER" id="PTHR12302:SF3">
    <property type="entry name" value="SERINE_THREONINE-PROTEIN KINASE 31"/>
    <property type="match status" value="1"/>
</dbReference>
<reference evidence="17" key="2">
    <citation type="journal article" date="2023" name="IMA Fungus">
        <title>Comparative genomic study of the Penicillium genus elucidates a diverse pangenome and 15 lateral gene transfer events.</title>
        <authorList>
            <person name="Petersen C."/>
            <person name="Sorensen T."/>
            <person name="Nielsen M.R."/>
            <person name="Sondergaard T.E."/>
            <person name="Sorensen J.L."/>
            <person name="Fitzpatrick D.A."/>
            <person name="Frisvad J.C."/>
            <person name="Nielsen K.L."/>
        </authorList>
    </citation>
    <scope>NUCLEOTIDE SEQUENCE</scope>
    <source>
        <strain evidence="17">IBT 29864</strain>
    </source>
</reference>
<reference evidence="17" key="1">
    <citation type="submission" date="2022-11" db="EMBL/GenBank/DDBJ databases">
        <authorList>
            <person name="Petersen C."/>
        </authorList>
    </citation>
    <scope>NUCLEOTIDE SEQUENCE</scope>
    <source>
        <strain evidence="17">IBT 29864</strain>
    </source>
</reference>
<keyword evidence="8" id="KW-0479">Metal-binding</keyword>
<organism evidence="17 18">
    <name type="scientific">Penicillium cataractarum</name>
    <dbReference type="NCBI Taxonomy" id="2100454"/>
    <lineage>
        <taxon>Eukaryota</taxon>
        <taxon>Fungi</taxon>
        <taxon>Dikarya</taxon>
        <taxon>Ascomycota</taxon>
        <taxon>Pezizomycotina</taxon>
        <taxon>Eurotiomycetes</taxon>
        <taxon>Eurotiomycetidae</taxon>
        <taxon>Eurotiales</taxon>
        <taxon>Aspergillaceae</taxon>
        <taxon>Penicillium</taxon>
    </lineage>
</organism>
<dbReference type="Pfam" id="PF00565">
    <property type="entry name" value="SNase"/>
    <property type="match status" value="1"/>
</dbReference>
<dbReference type="EMBL" id="JAPZBS010000008">
    <property type="protein sequence ID" value="KAJ5363798.1"/>
    <property type="molecule type" value="Genomic_DNA"/>
</dbReference>
<evidence type="ECO:0000256" key="1">
    <source>
        <dbReference type="ARBA" id="ARBA00004167"/>
    </source>
</evidence>
<evidence type="ECO:0000256" key="9">
    <source>
        <dbReference type="ARBA" id="ARBA00022759"/>
    </source>
</evidence>
<evidence type="ECO:0000256" key="10">
    <source>
        <dbReference type="ARBA" id="ARBA00022801"/>
    </source>
</evidence>
<comment type="caution">
    <text evidence="17">The sequence shown here is derived from an EMBL/GenBank/DDBJ whole genome shotgun (WGS) entry which is preliminary data.</text>
</comment>
<dbReference type="InterPro" id="IPR016071">
    <property type="entry name" value="Staphylococal_nuclease_OB-fold"/>
</dbReference>